<dbReference type="Proteomes" id="UP000678393">
    <property type="component" value="Unassembled WGS sequence"/>
</dbReference>
<evidence type="ECO:0000256" key="1">
    <source>
        <dbReference type="SAM" id="MobiDB-lite"/>
    </source>
</evidence>
<feature type="non-terminal residue" evidence="2">
    <location>
        <position position="1"/>
    </location>
</feature>
<reference evidence="2" key="1">
    <citation type="submission" date="2021-04" db="EMBL/GenBank/DDBJ databases">
        <authorList>
            <consortium name="Molecular Ecology Group"/>
        </authorList>
    </citation>
    <scope>NUCLEOTIDE SEQUENCE</scope>
</reference>
<organism evidence="2 3">
    <name type="scientific">Candidula unifasciata</name>
    <dbReference type="NCBI Taxonomy" id="100452"/>
    <lineage>
        <taxon>Eukaryota</taxon>
        <taxon>Metazoa</taxon>
        <taxon>Spiralia</taxon>
        <taxon>Lophotrochozoa</taxon>
        <taxon>Mollusca</taxon>
        <taxon>Gastropoda</taxon>
        <taxon>Heterobranchia</taxon>
        <taxon>Euthyneura</taxon>
        <taxon>Panpulmonata</taxon>
        <taxon>Eupulmonata</taxon>
        <taxon>Stylommatophora</taxon>
        <taxon>Helicina</taxon>
        <taxon>Helicoidea</taxon>
        <taxon>Geomitridae</taxon>
        <taxon>Candidula</taxon>
    </lineage>
</organism>
<evidence type="ECO:0000313" key="3">
    <source>
        <dbReference type="Proteomes" id="UP000678393"/>
    </source>
</evidence>
<name>A0A8S3Z977_9EUPU</name>
<sequence>QRRTTESASVVVGRKYLQGTDPRTAHGLELQTSRQEDQQTTSQNSDRTHANVVNIPKT</sequence>
<protein>
    <submittedName>
        <fullName evidence="2">Uncharacterized protein</fullName>
    </submittedName>
</protein>
<accession>A0A8S3Z977</accession>
<dbReference type="EMBL" id="CAJHNH020001572">
    <property type="protein sequence ID" value="CAG5123631.1"/>
    <property type="molecule type" value="Genomic_DNA"/>
</dbReference>
<feature type="non-terminal residue" evidence="2">
    <location>
        <position position="58"/>
    </location>
</feature>
<evidence type="ECO:0000313" key="2">
    <source>
        <dbReference type="EMBL" id="CAG5123631.1"/>
    </source>
</evidence>
<gene>
    <name evidence="2" type="ORF">CUNI_LOCUS9189</name>
</gene>
<feature type="compositionally biased region" description="Polar residues" evidence="1">
    <location>
        <begin position="30"/>
        <end position="45"/>
    </location>
</feature>
<feature type="region of interest" description="Disordered" evidence="1">
    <location>
        <begin position="1"/>
        <end position="58"/>
    </location>
</feature>
<comment type="caution">
    <text evidence="2">The sequence shown here is derived from an EMBL/GenBank/DDBJ whole genome shotgun (WGS) entry which is preliminary data.</text>
</comment>
<proteinExistence type="predicted"/>
<keyword evidence="3" id="KW-1185">Reference proteome</keyword>
<dbReference type="AlphaFoldDB" id="A0A8S3Z977"/>